<organism evidence="1 2">
    <name type="scientific">Candidatus Scalindua japonica</name>
    <dbReference type="NCBI Taxonomy" id="1284222"/>
    <lineage>
        <taxon>Bacteria</taxon>
        <taxon>Pseudomonadati</taxon>
        <taxon>Planctomycetota</taxon>
        <taxon>Candidatus Brocadiia</taxon>
        <taxon>Candidatus Brocadiales</taxon>
        <taxon>Candidatus Scalinduaceae</taxon>
        <taxon>Candidatus Scalindua</taxon>
    </lineage>
</organism>
<name>A0A286TWI6_9BACT</name>
<accession>A0A286TWI6</accession>
<keyword evidence="2" id="KW-1185">Reference proteome</keyword>
<dbReference type="AlphaFoldDB" id="A0A286TWI6"/>
<keyword evidence="1" id="KW-0675">Receptor</keyword>
<dbReference type="Proteomes" id="UP000218542">
    <property type="component" value="Unassembled WGS sequence"/>
</dbReference>
<gene>
    <name evidence="1" type="ORF">SCALIN_C07_0035</name>
</gene>
<reference evidence="1 2" key="1">
    <citation type="journal article" date="2017" name="Environ. Microbiol. Rep.">
        <title>Genetic diversity of marine anaerobic ammonium-oxidizing bacteria as revealed by genomic and proteomic analyses of 'Candidatus Scalindua japonica'.</title>
        <authorList>
            <person name="Oshiki M."/>
            <person name="Mizuto K."/>
            <person name="Kimura Z."/>
            <person name="Kindaichi T."/>
            <person name="Satoh H."/>
            <person name="Okabe S."/>
        </authorList>
    </citation>
    <scope>NUCLEOTIDE SEQUENCE [LARGE SCALE GENOMIC DNA]</scope>
    <source>
        <strain evidence="2">husup-a2</strain>
    </source>
</reference>
<proteinExistence type="predicted"/>
<sequence>MNIYKLKPRNPGSDVWDGSNFKGSLIVRAKESDNALRMARLKYKRTQMHKIESQETAYGPWTGANTDFEYVTDSKYSIDGDEEILEEIS</sequence>
<comment type="caution">
    <text evidence="1">The sequence shown here is derived from an EMBL/GenBank/DDBJ whole genome shotgun (WGS) entry which is preliminary data.</text>
</comment>
<evidence type="ECO:0000313" key="2">
    <source>
        <dbReference type="Proteomes" id="UP000218542"/>
    </source>
</evidence>
<protein>
    <submittedName>
        <fullName evidence="1">Outer membrane receptor protein</fullName>
    </submittedName>
</protein>
<dbReference type="EMBL" id="BAOS01000007">
    <property type="protein sequence ID" value="GAX60224.1"/>
    <property type="molecule type" value="Genomic_DNA"/>
</dbReference>
<evidence type="ECO:0000313" key="1">
    <source>
        <dbReference type="EMBL" id="GAX60224.1"/>
    </source>
</evidence>
<dbReference type="RefSeq" id="WP_096893515.1">
    <property type="nucleotide sequence ID" value="NZ_BAOS01000007.1"/>
</dbReference>